<dbReference type="Gene3D" id="3.30.200.20">
    <property type="entry name" value="Phosphorylase Kinase, domain 1"/>
    <property type="match status" value="1"/>
</dbReference>
<comment type="caution">
    <text evidence="9">The sequence shown here is derived from an EMBL/GenBank/DDBJ whole genome shotgun (WGS) entry which is preliminary data.</text>
</comment>
<reference evidence="9" key="2">
    <citation type="journal article" date="2024" name="Plant">
        <title>Genomic evolution and insights into agronomic trait innovations of Sesamum species.</title>
        <authorList>
            <person name="Miao H."/>
            <person name="Wang L."/>
            <person name="Qu L."/>
            <person name="Liu H."/>
            <person name="Sun Y."/>
            <person name="Le M."/>
            <person name="Wang Q."/>
            <person name="Wei S."/>
            <person name="Zheng Y."/>
            <person name="Lin W."/>
            <person name="Duan Y."/>
            <person name="Cao H."/>
            <person name="Xiong S."/>
            <person name="Wang X."/>
            <person name="Wei L."/>
            <person name="Li C."/>
            <person name="Ma Q."/>
            <person name="Ju M."/>
            <person name="Zhao R."/>
            <person name="Li G."/>
            <person name="Mu C."/>
            <person name="Tian Q."/>
            <person name="Mei H."/>
            <person name="Zhang T."/>
            <person name="Gao T."/>
            <person name="Zhang H."/>
        </authorList>
    </citation>
    <scope>NUCLEOTIDE SEQUENCE</scope>
    <source>
        <strain evidence="9">KEN1</strain>
    </source>
</reference>
<evidence type="ECO:0000256" key="8">
    <source>
        <dbReference type="SAM" id="Phobius"/>
    </source>
</evidence>
<evidence type="ECO:0000256" key="6">
    <source>
        <dbReference type="ARBA" id="ARBA00023136"/>
    </source>
</evidence>
<evidence type="ECO:0000313" key="9">
    <source>
        <dbReference type="EMBL" id="KAL0405367.1"/>
    </source>
</evidence>
<accession>A0AAW2TM56</accession>
<name>A0AAW2TM56_9LAMI</name>
<dbReference type="SUPFAM" id="SSF56112">
    <property type="entry name" value="Protein kinase-like (PK-like)"/>
    <property type="match status" value="1"/>
</dbReference>
<dbReference type="PANTHER" id="PTHR46204">
    <property type="entry name" value="CHITIN ELICITOR RECEPTOR KINASE 1-RELATED"/>
    <property type="match status" value="1"/>
</dbReference>
<keyword evidence="7" id="KW-1015">Disulfide bond</keyword>
<keyword evidence="3 8" id="KW-0812">Transmembrane</keyword>
<keyword evidence="9" id="KW-0808">Transferase</keyword>
<dbReference type="GO" id="GO:0005886">
    <property type="term" value="C:plasma membrane"/>
    <property type="evidence" value="ECO:0007669"/>
    <property type="project" value="UniProtKB-SubCell"/>
</dbReference>
<sequence>MDLLQCNYVSVIFSCYLSLISWLAPGDIKRLDSAGTRDGASPGLTGITVDKSVEFSYEELASATDNFSIANKIGEGGFGAVYYAELRGELSKKF</sequence>
<evidence type="ECO:0000256" key="3">
    <source>
        <dbReference type="ARBA" id="ARBA00022692"/>
    </source>
</evidence>
<evidence type="ECO:0000256" key="5">
    <source>
        <dbReference type="ARBA" id="ARBA00022989"/>
    </source>
</evidence>
<dbReference type="PANTHER" id="PTHR46204:SF2">
    <property type="entry name" value="CHITIN ELICITOR RECEPTOR KINASE 1"/>
    <property type="match status" value="1"/>
</dbReference>
<evidence type="ECO:0000256" key="1">
    <source>
        <dbReference type="ARBA" id="ARBA00004162"/>
    </source>
</evidence>
<dbReference type="InterPro" id="IPR044812">
    <property type="entry name" value="CERK1/LYK3-like"/>
</dbReference>
<organism evidence="9">
    <name type="scientific">Sesamum latifolium</name>
    <dbReference type="NCBI Taxonomy" id="2727402"/>
    <lineage>
        <taxon>Eukaryota</taxon>
        <taxon>Viridiplantae</taxon>
        <taxon>Streptophyta</taxon>
        <taxon>Embryophyta</taxon>
        <taxon>Tracheophyta</taxon>
        <taxon>Spermatophyta</taxon>
        <taxon>Magnoliopsida</taxon>
        <taxon>eudicotyledons</taxon>
        <taxon>Gunneridae</taxon>
        <taxon>Pentapetalae</taxon>
        <taxon>asterids</taxon>
        <taxon>lamiids</taxon>
        <taxon>Lamiales</taxon>
        <taxon>Pedaliaceae</taxon>
        <taxon>Sesamum</taxon>
    </lineage>
</organism>
<evidence type="ECO:0000256" key="4">
    <source>
        <dbReference type="ARBA" id="ARBA00022729"/>
    </source>
</evidence>
<keyword evidence="9" id="KW-0675">Receptor</keyword>
<gene>
    <name evidence="9" type="ORF">Slati_3850600</name>
</gene>
<proteinExistence type="predicted"/>
<dbReference type="EMBL" id="JACGWN010000014">
    <property type="protein sequence ID" value="KAL0405367.1"/>
    <property type="molecule type" value="Genomic_DNA"/>
</dbReference>
<feature type="transmembrane region" description="Helical" evidence="8">
    <location>
        <begin position="6"/>
        <end position="24"/>
    </location>
</feature>
<keyword evidence="6 8" id="KW-0472">Membrane</keyword>
<keyword evidence="2" id="KW-1003">Cell membrane</keyword>
<dbReference type="GO" id="GO:0045087">
    <property type="term" value="P:innate immune response"/>
    <property type="evidence" value="ECO:0007669"/>
    <property type="project" value="InterPro"/>
</dbReference>
<dbReference type="GO" id="GO:0019199">
    <property type="term" value="F:transmembrane receptor protein kinase activity"/>
    <property type="evidence" value="ECO:0007669"/>
    <property type="project" value="InterPro"/>
</dbReference>
<protein>
    <submittedName>
        <fullName evidence="9">Chitin elicitor receptor kinase</fullName>
    </submittedName>
</protein>
<keyword evidence="9" id="KW-0418">Kinase</keyword>
<keyword evidence="4" id="KW-0732">Signal</keyword>
<dbReference type="AlphaFoldDB" id="A0AAW2TM56"/>
<evidence type="ECO:0000256" key="7">
    <source>
        <dbReference type="ARBA" id="ARBA00023157"/>
    </source>
</evidence>
<keyword evidence="5 8" id="KW-1133">Transmembrane helix</keyword>
<comment type="subcellular location">
    <subcellularLocation>
        <location evidence="1">Cell membrane</location>
        <topology evidence="1">Single-pass membrane protein</topology>
    </subcellularLocation>
</comment>
<reference evidence="9" key="1">
    <citation type="submission" date="2020-06" db="EMBL/GenBank/DDBJ databases">
        <authorList>
            <person name="Li T."/>
            <person name="Hu X."/>
            <person name="Zhang T."/>
            <person name="Song X."/>
            <person name="Zhang H."/>
            <person name="Dai N."/>
            <person name="Sheng W."/>
            <person name="Hou X."/>
            <person name="Wei L."/>
        </authorList>
    </citation>
    <scope>NUCLEOTIDE SEQUENCE</scope>
    <source>
        <strain evidence="9">KEN1</strain>
        <tissue evidence="9">Leaf</tissue>
    </source>
</reference>
<dbReference type="InterPro" id="IPR011009">
    <property type="entry name" value="Kinase-like_dom_sf"/>
</dbReference>
<evidence type="ECO:0000256" key="2">
    <source>
        <dbReference type="ARBA" id="ARBA00022475"/>
    </source>
</evidence>